<dbReference type="Gene3D" id="3.40.50.300">
    <property type="entry name" value="P-loop containing nucleotide triphosphate hydrolases"/>
    <property type="match status" value="1"/>
</dbReference>
<feature type="region of interest" description="Disordered" evidence="1">
    <location>
        <begin position="524"/>
        <end position="616"/>
    </location>
</feature>
<dbReference type="Pfam" id="PF25000">
    <property type="entry name" value="DUF7779"/>
    <property type="match status" value="1"/>
</dbReference>
<dbReference type="InterPro" id="IPR027417">
    <property type="entry name" value="P-loop_NTPase"/>
</dbReference>
<feature type="domain" description="NB-ARC" evidence="2">
    <location>
        <begin position="654"/>
        <end position="805"/>
    </location>
</feature>
<keyword evidence="5" id="KW-1185">Reference proteome</keyword>
<dbReference type="SUPFAM" id="SSF48452">
    <property type="entry name" value="TPR-like"/>
    <property type="match status" value="3"/>
</dbReference>
<proteinExistence type="predicted"/>
<protein>
    <submittedName>
        <fullName evidence="4">Tetratricopeptide (TPR) repeat protein</fullName>
    </submittedName>
</protein>
<reference evidence="4 5" key="1">
    <citation type="submission" date="2020-07" db="EMBL/GenBank/DDBJ databases">
        <title>Sequencing the genomes of 1000 actinobacteria strains.</title>
        <authorList>
            <person name="Klenk H.-P."/>
        </authorList>
    </citation>
    <scope>NUCLEOTIDE SEQUENCE [LARGE SCALE GENOMIC DNA]</scope>
    <source>
        <strain evidence="4 5">DSM 44065</strain>
    </source>
</reference>
<dbReference type="Pfam" id="PF13424">
    <property type="entry name" value="TPR_12"/>
    <property type="match status" value="3"/>
</dbReference>
<dbReference type="EMBL" id="JACCFJ010000001">
    <property type="protein sequence ID" value="NYI84521.1"/>
    <property type="molecule type" value="Genomic_DNA"/>
</dbReference>
<evidence type="ECO:0000259" key="3">
    <source>
        <dbReference type="Pfam" id="PF25000"/>
    </source>
</evidence>
<evidence type="ECO:0000259" key="2">
    <source>
        <dbReference type="Pfam" id="PF00931"/>
    </source>
</evidence>
<dbReference type="RefSeq" id="WP_246330461.1">
    <property type="nucleotide sequence ID" value="NZ_BAABFH010000001.1"/>
</dbReference>
<feature type="domain" description="DUF7779" evidence="3">
    <location>
        <begin position="881"/>
        <end position="970"/>
    </location>
</feature>
<organism evidence="4 5">
    <name type="scientific">Saccharopolyspora hordei</name>
    <dbReference type="NCBI Taxonomy" id="1838"/>
    <lineage>
        <taxon>Bacteria</taxon>
        <taxon>Bacillati</taxon>
        <taxon>Actinomycetota</taxon>
        <taxon>Actinomycetes</taxon>
        <taxon>Pseudonocardiales</taxon>
        <taxon>Pseudonocardiaceae</taxon>
        <taxon>Saccharopolyspora</taxon>
    </lineage>
</organism>
<dbReference type="Pfam" id="PF13374">
    <property type="entry name" value="TPR_10"/>
    <property type="match status" value="2"/>
</dbReference>
<dbReference type="Proteomes" id="UP000587002">
    <property type="component" value="Unassembled WGS sequence"/>
</dbReference>
<evidence type="ECO:0000256" key="1">
    <source>
        <dbReference type="SAM" id="MobiDB-lite"/>
    </source>
</evidence>
<comment type="caution">
    <text evidence="4">The sequence shown here is derived from an EMBL/GenBank/DDBJ whole genome shotgun (WGS) entry which is preliminary data.</text>
</comment>
<dbReference type="Pfam" id="PF00931">
    <property type="entry name" value="NB-ARC"/>
    <property type="match status" value="1"/>
</dbReference>
<dbReference type="Gene3D" id="1.25.40.10">
    <property type="entry name" value="Tetratricopeptide repeat domain"/>
    <property type="match status" value="3"/>
</dbReference>
<dbReference type="PANTHER" id="PTHR46082:SF6">
    <property type="entry name" value="AAA+ ATPASE DOMAIN-CONTAINING PROTEIN-RELATED"/>
    <property type="match status" value="1"/>
</dbReference>
<dbReference type="InterPro" id="IPR056681">
    <property type="entry name" value="DUF7779"/>
</dbReference>
<feature type="compositionally biased region" description="Polar residues" evidence="1">
    <location>
        <begin position="558"/>
        <end position="588"/>
    </location>
</feature>
<dbReference type="NCBIfam" id="NF041121">
    <property type="entry name" value="SAV_2336_NTERM"/>
    <property type="match status" value="1"/>
</dbReference>
<feature type="region of interest" description="Disordered" evidence="1">
    <location>
        <begin position="31"/>
        <end position="118"/>
    </location>
</feature>
<sequence>MGTSDLSWMEVADALWLTAATQFAWGRYRTGDVEQRPDEQDPEPALAAVGSPHEPDRPEPPLEPPPSASEDDTDASARTVAEPDADVPASDGRSARPCPAEVVSVPAEPRRPAPGPNVVRALRPFKQEVRSPHDEDALLDEDLTAERAAEDGLWLPMTRPGTTRWLDLTLVVDTHPSMALWRSTITEFTRALERLGAFRSIQRRSLDTTGDTPVLRGGSARTPVRDPAELIDPSGRRVVLVLTDGVGACWRRGSVEPLLARWGASMSVAVAHLLPQRLWRRGGMRPHRAKVTTPRPVAPNRQWWVELPDAWLEPDPSPPPGSVAVPVLELETRWLSRWAQLVTGHRGRSADAVVLLASGERAETPAPTEGRAGSPRQRVMRFLSTASPPAFRLATLLAAVPVSVPVARAIQHELVPGSGPDDLAEVLTSDLLRPVDGSAAGGWEDATFAFDQPVRELLLSGARRSETARALHIVAEEFGDRVTGVRHLTEVLSDPDHAPESGVEADPAIERTVLRALSGPYLARARRSVPGGDTGPPTPSVEGRFSPPSPQADGTVGTHETTASGDMSVQSTGSPNGTGSADAPQSSPRPADTVRAVPTPSAEDTTAPADPFTPPSTVTARILRERQMDDVPPIWGDVPPRNPIFTGREEPLAELEARLKDAGTTAILPSTLHGMSGIGKTQIAVEYIYRHLADYDLVWWVQAGQRSQIRAGLTELAQALQLPGSSEAHTAVPAVREALRCGHPIRRWLLVFDAAESPEDVRPFFPANGPGEIIITSRNPDWAEVARPLEVNLFERSESKALLRSRGPEITEEEADALAEKLGDLPLAIAQAAAWRAETGMTVSEYLRVFDEKVAEILDVSAPNDYEVSLAAAWNVSLDQLESRNPAAYQLLQVCAFFDPEPIPRSLFSGGRGTAVAPELDAALRDPIRLGRAIRDINRFGLAKIDHRSDTLQLHRLVQLVLRDRMSPQRQTEMRHGAHLLLANSNPGSPSDPVQWPRFKAILPHAYASNVLECDDPWVRQMVVDLMVYLFFWGDHQESVALGERAMKAWSAKLEETDPQLLQVAGLLGPYLCTLGRYAEAAELNQRTLALRRQVSGDNSEETLSAQLSVAYDLKAKGDYLRARELNEEVYHKAKTLYGEDDPVTLSAAHDLAVTLRLLGEYRRARDLGEVTHHRQGVVRGFDSPNAVNSLGGYILDRLELGDYAWAHAELERLLERCQKLFGKDKAITLYRQHRLAIATRKNGDHQGALKLSRQALELYRYRYGVDHPSTLGCAISHSIDLRQTGDLKAARELGEDTFNRYRRSLGENHPHTLAAAIDLAVTLRLLGEVGSARQLDERAVEQLRAQFGPDQAHAVIATINLASDVAALGDIETALQLGREAAQRAERVFGADHPTTIAADHNVVLDLRAAGEGEQAEAERSEVLARFRRALGESHPAVVAATRGVRANCDIDPAPL</sequence>
<dbReference type="InterPro" id="IPR053137">
    <property type="entry name" value="NLR-like"/>
</dbReference>
<dbReference type="SUPFAM" id="SSF52540">
    <property type="entry name" value="P-loop containing nucleoside triphosphate hydrolases"/>
    <property type="match status" value="1"/>
</dbReference>
<accession>A0A853AS02</accession>
<dbReference type="InterPro" id="IPR002182">
    <property type="entry name" value="NB-ARC"/>
</dbReference>
<dbReference type="NCBIfam" id="NF040586">
    <property type="entry name" value="FxSxx_TPR"/>
    <property type="match status" value="1"/>
</dbReference>
<dbReference type="GO" id="GO:0043531">
    <property type="term" value="F:ADP binding"/>
    <property type="evidence" value="ECO:0007669"/>
    <property type="project" value="InterPro"/>
</dbReference>
<name>A0A853AS02_9PSEU</name>
<evidence type="ECO:0000313" key="5">
    <source>
        <dbReference type="Proteomes" id="UP000587002"/>
    </source>
</evidence>
<dbReference type="InterPro" id="IPR011990">
    <property type="entry name" value="TPR-like_helical_dom_sf"/>
</dbReference>
<dbReference type="PANTHER" id="PTHR46082">
    <property type="entry name" value="ATP/GTP-BINDING PROTEIN-RELATED"/>
    <property type="match status" value="1"/>
</dbReference>
<gene>
    <name evidence="4" type="ORF">HNR68_003151</name>
</gene>
<dbReference type="InterPro" id="IPR047738">
    <property type="entry name" value="SAV_2336-like_N"/>
</dbReference>
<evidence type="ECO:0000313" key="4">
    <source>
        <dbReference type="EMBL" id="NYI84521.1"/>
    </source>
</evidence>